<dbReference type="AlphaFoldDB" id="A0A7W7GPC1"/>
<feature type="compositionally biased region" description="Basic and acidic residues" evidence="1">
    <location>
        <begin position="1"/>
        <end position="10"/>
    </location>
</feature>
<reference evidence="2 3" key="1">
    <citation type="submission" date="2020-08" db="EMBL/GenBank/DDBJ databases">
        <title>Sequencing the genomes of 1000 actinobacteria strains.</title>
        <authorList>
            <person name="Klenk H.-P."/>
        </authorList>
    </citation>
    <scope>NUCLEOTIDE SEQUENCE [LARGE SCALE GENOMIC DNA]</scope>
    <source>
        <strain evidence="2 3">DSM 23974</strain>
    </source>
</reference>
<organism evidence="2 3">
    <name type="scientific">Micrococcus cohnii</name>
    <dbReference type="NCBI Taxonomy" id="993416"/>
    <lineage>
        <taxon>Bacteria</taxon>
        <taxon>Bacillati</taxon>
        <taxon>Actinomycetota</taxon>
        <taxon>Actinomycetes</taxon>
        <taxon>Micrococcales</taxon>
        <taxon>Micrococcaceae</taxon>
        <taxon>Micrococcus</taxon>
    </lineage>
</organism>
<comment type="caution">
    <text evidence="2">The sequence shown here is derived from an EMBL/GenBank/DDBJ whole genome shotgun (WGS) entry which is preliminary data.</text>
</comment>
<feature type="compositionally biased region" description="Basic and acidic residues" evidence="1">
    <location>
        <begin position="46"/>
        <end position="60"/>
    </location>
</feature>
<proteinExistence type="predicted"/>
<gene>
    <name evidence="2" type="ORF">HDA30_001354</name>
</gene>
<protein>
    <submittedName>
        <fullName evidence="2">Uncharacterized protein</fullName>
    </submittedName>
</protein>
<evidence type="ECO:0000313" key="3">
    <source>
        <dbReference type="Proteomes" id="UP000540191"/>
    </source>
</evidence>
<accession>A0A7W7GPC1</accession>
<name>A0A7W7GPC1_9MICC</name>
<dbReference type="Proteomes" id="UP000540191">
    <property type="component" value="Unassembled WGS sequence"/>
</dbReference>
<sequence length="60" mass="7017">MSRQRHNPDTRKRRARETAAYDAANTPTPEDYARDLVHRGLASPDILDRRPRPRPHRTEA</sequence>
<dbReference type="RefSeq" id="WP_184241480.1">
    <property type="nucleotide sequence ID" value="NZ_JACHNA010000001.1"/>
</dbReference>
<evidence type="ECO:0000256" key="1">
    <source>
        <dbReference type="SAM" id="MobiDB-lite"/>
    </source>
</evidence>
<keyword evidence="3" id="KW-1185">Reference proteome</keyword>
<feature type="region of interest" description="Disordered" evidence="1">
    <location>
        <begin position="1"/>
        <end position="60"/>
    </location>
</feature>
<evidence type="ECO:0000313" key="2">
    <source>
        <dbReference type="EMBL" id="MBB4735846.1"/>
    </source>
</evidence>
<dbReference type="EMBL" id="JACHNA010000001">
    <property type="protein sequence ID" value="MBB4735846.1"/>
    <property type="molecule type" value="Genomic_DNA"/>
</dbReference>